<dbReference type="GO" id="GO:0016592">
    <property type="term" value="C:mediator complex"/>
    <property type="evidence" value="ECO:0007669"/>
    <property type="project" value="InterPro"/>
</dbReference>
<dbReference type="SUPFAM" id="SSF140718">
    <property type="entry name" value="Mediator hinge subcomplex-like"/>
    <property type="match status" value="1"/>
</dbReference>
<comment type="similarity">
    <text evidence="5">Belongs to the Mediator complex subunit 7 family.</text>
</comment>
<evidence type="ECO:0000256" key="2">
    <source>
        <dbReference type="ARBA" id="ARBA00023015"/>
    </source>
</evidence>
<dbReference type="InterPro" id="IPR037212">
    <property type="entry name" value="Med7/Med21-like"/>
</dbReference>
<evidence type="ECO:0000256" key="5">
    <source>
        <dbReference type="RuleBase" id="RU364060"/>
    </source>
</evidence>
<dbReference type="PANTHER" id="PTHR21428">
    <property type="entry name" value="MEDIATOR OF RNA POLYMERASE II TRANSCRIPTION SUBUNIT 7"/>
    <property type="match status" value="1"/>
</dbReference>
<keyword evidence="5" id="KW-0010">Activator</keyword>
<evidence type="ECO:0000313" key="8">
    <source>
        <dbReference type="RefSeq" id="XP_026194465.1"/>
    </source>
</evidence>
<dbReference type="AlphaFoldDB" id="A0A6P6S562"/>
<feature type="non-terminal residue" evidence="8">
    <location>
        <position position="260"/>
    </location>
</feature>
<dbReference type="GO" id="GO:0003712">
    <property type="term" value="F:transcription coregulator activity"/>
    <property type="evidence" value="ECO:0007669"/>
    <property type="project" value="InterPro"/>
</dbReference>
<name>A0A6P6S562_9EIME</name>
<evidence type="ECO:0000313" key="7">
    <source>
        <dbReference type="Proteomes" id="UP000515125"/>
    </source>
</evidence>
<protein>
    <recommendedName>
        <fullName evidence="5">Mediator of RNA polymerase II transcription subunit 7</fullName>
    </recommendedName>
</protein>
<dbReference type="Pfam" id="PF05983">
    <property type="entry name" value="Med7"/>
    <property type="match status" value="1"/>
</dbReference>
<dbReference type="GO" id="GO:0070847">
    <property type="term" value="C:core mediator complex"/>
    <property type="evidence" value="ECO:0007669"/>
    <property type="project" value="TreeGrafter"/>
</dbReference>
<reference evidence="8" key="1">
    <citation type="submission" date="2025-08" db="UniProtKB">
        <authorList>
            <consortium name="RefSeq"/>
        </authorList>
    </citation>
    <scope>IDENTIFICATION</scope>
</reference>
<dbReference type="RefSeq" id="XP_026194465.1">
    <property type="nucleotide sequence ID" value="XM_026338680.1"/>
</dbReference>
<accession>A0A6P6S562</accession>
<dbReference type="GO" id="GO:0006357">
    <property type="term" value="P:regulation of transcription by RNA polymerase II"/>
    <property type="evidence" value="ECO:0007669"/>
    <property type="project" value="InterPro"/>
</dbReference>
<dbReference type="InterPro" id="IPR009244">
    <property type="entry name" value="Mediatior_Med7"/>
</dbReference>
<evidence type="ECO:0000256" key="3">
    <source>
        <dbReference type="ARBA" id="ARBA00023163"/>
    </source>
</evidence>
<keyword evidence="4 5" id="KW-0539">Nucleus</keyword>
<keyword evidence="3 5" id="KW-0804">Transcription</keyword>
<comment type="subunit">
    <text evidence="5">Component of the Mediator complex.</text>
</comment>
<comment type="subcellular location">
    <subcellularLocation>
        <location evidence="1 5">Nucleus</location>
    </subcellularLocation>
</comment>
<comment type="function">
    <text evidence="5">Component of the Mediator complex, a coactivator involved in the regulated transcription of nearly all RNA polymerase II-dependent genes. Mediator functions as a bridge to convey information from gene-specific regulatory proteins to the basal RNA polymerase II transcription machinery.</text>
</comment>
<keyword evidence="7" id="KW-1185">Reference proteome</keyword>
<feature type="region of interest" description="Disordered" evidence="6">
    <location>
        <begin position="66"/>
        <end position="85"/>
    </location>
</feature>
<sequence length="260" mass="28749">MEGSTTADRFVSGFPPPPYYWVDCMHSACMRKQEDSSQQELPAHGRTPPPPACCSQLPARWLHGSEAQHNQPQEEESMLQHHQGEFCRPPPHLPDDYWSAFGVCYSLSPSEVTLEADSCLYTPGAPPKSEFRRLFPLYVEACMHYLNELAIGTEGYSNALRKVTRLHRNLLYLLLLLRNQQAQQQVVQRLQQQLQKRRQAADALKRALALSLQDMQHALHLASSAEETAASFHSPAAAAAAVVAAVALHVATVGVVSASA</sequence>
<keyword evidence="2 5" id="KW-0805">Transcription regulation</keyword>
<evidence type="ECO:0000256" key="1">
    <source>
        <dbReference type="ARBA" id="ARBA00004123"/>
    </source>
</evidence>
<dbReference type="PANTHER" id="PTHR21428:SF11">
    <property type="entry name" value="MEDIATOR OF RNA POLYMERASE II TRANSCRIPTION SUBUNIT 7"/>
    <property type="match status" value="1"/>
</dbReference>
<organism evidence="7 8">
    <name type="scientific">Cyclospora cayetanensis</name>
    <dbReference type="NCBI Taxonomy" id="88456"/>
    <lineage>
        <taxon>Eukaryota</taxon>
        <taxon>Sar</taxon>
        <taxon>Alveolata</taxon>
        <taxon>Apicomplexa</taxon>
        <taxon>Conoidasida</taxon>
        <taxon>Coccidia</taxon>
        <taxon>Eucoccidiorida</taxon>
        <taxon>Eimeriorina</taxon>
        <taxon>Eimeriidae</taxon>
        <taxon>Cyclospora</taxon>
    </lineage>
</organism>
<evidence type="ECO:0000256" key="4">
    <source>
        <dbReference type="ARBA" id="ARBA00023242"/>
    </source>
</evidence>
<dbReference type="Proteomes" id="UP000515125">
    <property type="component" value="Unplaced"/>
</dbReference>
<dbReference type="GeneID" id="113147601"/>
<dbReference type="OrthoDB" id="10253553at2759"/>
<proteinExistence type="inferred from homology"/>
<evidence type="ECO:0000256" key="6">
    <source>
        <dbReference type="SAM" id="MobiDB-lite"/>
    </source>
</evidence>
<gene>
    <name evidence="8" type="primary">LOC113147601</name>
</gene>